<dbReference type="AlphaFoldDB" id="A0A419DCX8"/>
<comment type="caution">
    <text evidence="1">The sequence shown here is derived from an EMBL/GenBank/DDBJ whole genome shotgun (WGS) entry which is preliminary data.</text>
</comment>
<protein>
    <submittedName>
        <fullName evidence="1">Uncharacterized protein</fullName>
    </submittedName>
</protein>
<dbReference type="Proteomes" id="UP000285655">
    <property type="component" value="Unassembled WGS sequence"/>
</dbReference>
<gene>
    <name evidence="1" type="ORF">C4544_03945</name>
</gene>
<sequence length="321" mass="36769">MSEIYLHGNQIESVFELLGDKENDITYSIGWAFANSPSFLNAFIKNVSGKIFNDESVVSLQEFKHGSGITDIEIRSNNYHIIIEAKRGWLTPGIGQLNQYAKRLKAVGDQHNFIVTMSACSRDYASLHLPAYIHNIPVRHFSWKDISRLTGNVLNASHAEKKLLAELRTYLRRIVNMQDQESNMVYVVSLASGTPEGYSISWIDIVEKKKRYFHPVGSGWPSNPPNYIGFRYYGMLQRIHHVESWKIVDDLHSEIKEIKKGMTGDPHYIYKLGPPIIPEKEIKTGNIFRNGRVKAMLDLLLTCNTISEARDKTQIRQNRDM</sequence>
<accession>A0A419DCX8</accession>
<proteinExistence type="predicted"/>
<name>A0A419DCX8_9BACT</name>
<dbReference type="EMBL" id="QZJW01000034">
    <property type="protein sequence ID" value="RJO61001.1"/>
    <property type="molecule type" value="Genomic_DNA"/>
</dbReference>
<reference evidence="1 2" key="1">
    <citation type="journal article" date="2017" name="ISME J.">
        <title>Energy and carbon metabolisms in a deep terrestrial subsurface fluid microbial community.</title>
        <authorList>
            <person name="Momper L."/>
            <person name="Jungbluth S.P."/>
            <person name="Lee M.D."/>
            <person name="Amend J.P."/>
        </authorList>
    </citation>
    <scope>NUCLEOTIDE SEQUENCE [LARGE SCALE GENOMIC DNA]</scope>
    <source>
        <strain evidence="1">SURF_29</strain>
    </source>
</reference>
<evidence type="ECO:0000313" key="2">
    <source>
        <dbReference type="Proteomes" id="UP000285655"/>
    </source>
</evidence>
<evidence type="ECO:0000313" key="1">
    <source>
        <dbReference type="EMBL" id="RJO61001.1"/>
    </source>
</evidence>
<organism evidence="1 2">
    <name type="scientific">candidate division WS5 bacterium</name>
    <dbReference type="NCBI Taxonomy" id="2093353"/>
    <lineage>
        <taxon>Bacteria</taxon>
        <taxon>candidate division WS5</taxon>
    </lineage>
</organism>